<dbReference type="Proteomes" id="UP000821866">
    <property type="component" value="Unassembled WGS sequence"/>
</dbReference>
<keyword evidence="3" id="KW-1185">Reference proteome</keyword>
<protein>
    <submittedName>
        <fullName evidence="2">Uncharacterized protein</fullName>
    </submittedName>
</protein>
<reference evidence="2" key="2">
    <citation type="submission" date="2021-09" db="EMBL/GenBank/DDBJ databases">
        <authorList>
            <person name="Jia N."/>
            <person name="Wang J."/>
            <person name="Shi W."/>
            <person name="Du L."/>
            <person name="Sun Y."/>
            <person name="Zhan W."/>
            <person name="Jiang J."/>
            <person name="Wang Q."/>
            <person name="Zhang B."/>
            <person name="Ji P."/>
            <person name="Sakyi L.B."/>
            <person name="Cui X."/>
            <person name="Yuan T."/>
            <person name="Jiang B."/>
            <person name="Yang W."/>
            <person name="Lam T.T.-Y."/>
            <person name="Chang Q."/>
            <person name="Ding S."/>
            <person name="Wang X."/>
            <person name="Zhu J."/>
            <person name="Ruan X."/>
            <person name="Zhao L."/>
            <person name="Wei J."/>
            <person name="Que T."/>
            <person name="Du C."/>
            <person name="Cheng J."/>
            <person name="Dai P."/>
            <person name="Han X."/>
            <person name="Huang E."/>
            <person name="Gao Y."/>
            <person name="Liu J."/>
            <person name="Shao H."/>
            <person name="Ye R."/>
            <person name="Li L."/>
            <person name="Wei W."/>
            <person name="Wang X."/>
            <person name="Wang C."/>
            <person name="Huo Q."/>
            <person name="Li W."/>
            <person name="Guo W."/>
            <person name="Chen H."/>
            <person name="Chen S."/>
            <person name="Zhou L."/>
            <person name="Zhou L."/>
            <person name="Ni X."/>
            <person name="Tian J."/>
            <person name="Zhou Y."/>
            <person name="Sheng Y."/>
            <person name="Liu T."/>
            <person name="Pan Y."/>
            <person name="Xia L."/>
            <person name="Li J."/>
            <person name="Zhao F."/>
            <person name="Cao W."/>
        </authorList>
    </citation>
    <scope>NUCLEOTIDE SEQUENCE</scope>
    <source>
        <strain evidence="2">Rmic-2018</strain>
        <tissue evidence="2">Larvae</tissue>
    </source>
</reference>
<dbReference type="AlphaFoldDB" id="A0A9J6D1D9"/>
<evidence type="ECO:0000313" key="3">
    <source>
        <dbReference type="Proteomes" id="UP000821866"/>
    </source>
</evidence>
<evidence type="ECO:0000256" key="1">
    <source>
        <dbReference type="SAM" id="MobiDB-lite"/>
    </source>
</evidence>
<gene>
    <name evidence="2" type="ORF">HPB51_026916</name>
</gene>
<comment type="caution">
    <text evidence="2">The sequence shown here is derived from an EMBL/GenBank/DDBJ whole genome shotgun (WGS) entry which is preliminary data.</text>
</comment>
<name>A0A9J6D1D9_RHIMP</name>
<organism evidence="2 3">
    <name type="scientific">Rhipicephalus microplus</name>
    <name type="common">Cattle tick</name>
    <name type="synonym">Boophilus microplus</name>
    <dbReference type="NCBI Taxonomy" id="6941"/>
    <lineage>
        <taxon>Eukaryota</taxon>
        <taxon>Metazoa</taxon>
        <taxon>Ecdysozoa</taxon>
        <taxon>Arthropoda</taxon>
        <taxon>Chelicerata</taxon>
        <taxon>Arachnida</taxon>
        <taxon>Acari</taxon>
        <taxon>Parasitiformes</taxon>
        <taxon>Ixodida</taxon>
        <taxon>Ixodoidea</taxon>
        <taxon>Ixodidae</taxon>
        <taxon>Rhipicephalinae</taxon>
        <taxon>Rhipicephalus</taxon>
        <taxon>Boophilus</taxon>
    </lineage>
</organism>
<sequence length="197" mass="22560">MQAIETDHPRSESGLPYDEPSLVQPGSSGQLRGQPAQRHRGPYLTVEDHRGQCQPVPLGRQPFKSPKPWQASPKPCQASHAQESGRQSMPRHLGQGQAWLARHSRYGQHRGQSGQRRPDQYLTVEGQRRKGMARTQRYWPLTAFYRVSVELEDVKLGLAPEYLQPLEDLQNYISERIKATGILKEMKLKNIKRKYEA</sequence>
<proteinExistence type="predicted"/>
<feature type="compositionally biased region" description="Basic and acidic residues" evidence="1">
    <location>
        <begin position="1"/>
        <end position="11"/>
    </location>
</feature>
<feature type="region of interest" description="Disordered" evidence="1">
    <location>
        <begin position="1"/>
        <end position="125"/>
    </location>
</feature>
<accession>A0A9J6D1D9</accession>
<reference evidence="2" key="1">
    <citation type="journal article" date="2020" name="Cell">
        <title>Large-Scale Comparative Analyses of Tick Genomes Elucidate Their Genetic Diversity and Vector Capacities.</title>
        <authorList>
            <consortium name="Tick Genome and Microbiome Consortium (TIGMIC)"/>
            <person name="Jia N."/>
            <person name="Wang J."/>
            <person name="Shi W."/>
            <person name="Du L."/>
            <person name="Sun Y."/>
            <person name="Zhan W."/>
            <person name="Jiang J.F."/>
            <person name="Wang Q."/>
            <person name="Zhang B."/>
            <person name="Ji P."/>
            <person name="Bell-Sakyi L."/>
            <person name="Cui X.M."/>
            <person name="Yuan T.T."/>
            <person name="Jiang B.G."/>
            <person name="Yang W.F."/>
            <person name="Lam T.T."/>
            <person name="Chang Q.C."/>
            <person name="Ding S.J."/>
            <person name="Wang X.J."/>
            <person name="Zhu J.G."/>
            <person name="Ruan X.D."/>
            <person name="Zhao L."/>
            <person name="Wei J.T."/>
            <person name="Ye R.Z."/>
            <person name="Que T.C."/>
            <person name="Du C.H."/>
            <person name="Zhou Y.H."/>
            <person name="Cheng J.X."/>
            <person name="Dai P.F."/>
            <person name="Guo W.B."/>
            <person name="Han X.H."/>
            <person name="Huang E.J."/>
            <person name="Li L.F."/>
            <person name="Wei W."/>
            <person name="Gao Y.C."/>
            <person name="Liu J.Z."/>
            <person name="Shao H.Z."/>
            <person name="Wang X."/>
            <person name="Wang C.C."/>
            <person name="Yang T.C."/>
            <person name="Huo Q.B."/>
            <person name="Li W."/>
            <person name="Chen H.Y."/>
            <person name="Chen S.E."/>
            <person name="Zhou L.G."/>
            <person name="Ni X.B."/>
            <person name="Tian J.H."/>
            <person name="Sheng Y."/>
            <person name="Liu T."/>
            <person name="Pan Y.S."/>
            <person name="Xia L.Y."/>
            <person name="Li J."/>
            <person name="Zhao F."/>
            <person name="Cao W.C."/>
        </authorList>
    </citation>
    <scope>NUCLEOTIDE SEQUENCE</scope>
    <source>
        <strain evidence="2">Rmic-2018</strain>
    </source>
</reference>
<evidence type="ECO:0000313" key="2">
    <source>
        <dbReference type="EMBL" id="KAH7984812.1"/>
    </source>
</evidence>
<dbReference type="EMBL" id="JABSTU010002204">
    <property type="protein sequence ID" value="KAH7984812.1"/>
    <property type="molecule type" value="Genomic_DNA"/>
</dbReference>